<gene>
    <name evidence="3" type="ORF">A8L58_13295</name>
    <name evidence="2" type="ORF">AXH35_11845</name>
</gene>
<dbReference type="Pfam" id="PF14016">
    <property type="entry name" value="DUF4232"/>
    <property type="match status" value="1"/>
</dbReference>
<sequence>MISRSSTRTRHSARVVAAAGHMGYQIRFQNTSGSPCTLQGYPGVSAVGHDNGTQLGKAAYRSGEKGSRVTLIPNASAYATIFAVNIGDGGGPLGSECKVGKADGWRIYPPGETHAAYVAQKGMKACTSKSDWLQIGPVHPGS</sequence>
<dbReference type="AlphaFoldDB" id="A0AAC8YI84"/>
<evidence type="ECO:0000313" key="2">
    <source>
        <dbReference type="EMBL" id="AMS07221.1"/>
    </source>
</evidence>
<organism evidence="2 4">
    <name type="scientific">Acidipropionibacterium acidipropionici</name>
    <dbReference type="NCBI Taxonomy" id="1748"/>
    <lineage>
        <taxon>Bacteria</taxon>
        <taxon>Bacillati</taxon>
        <taxon>Actinomycetota</taxon>
        <taxon>Actinomycetes</taxon>
        <taxon>Propionibacteriales</taxon>
        <taxon>Propionibacteriaceae</taxon>
        <taxon>Acidipropionibacterium</taxon>
    </lineage>
</organism>
<proteinExistence type="predicted"/>
<accession>A0AAC8YI84</accession>
<dbReference type="EMBL" id="CP014352">
    <property type="protein sequence ID" value="AMS07221.1"/>
    <property type="molecule type" value="Genomic_DNA"/>
</dbReference>
<feature type="domain" description="DUF4232" evidence="1">
    <location>
        <begin position="9"/>
        <end position="139"/>
    </location>
</feature>
<reference evidence="2 4" key="2">
    <citation type="submission" date="2016-02" db="EMBL/GenBank/DDBJ databases">
        <title>Complete Genome Sequence of Propionibacterium acidipropionici ATCC 55737.</title>
        <authorList>
            <person name="Luna Flores C.H."/>
            <person name="Nielsen L.K."/>
            <person name="Marcellin E."/>
        </authorList>
    </citation>
    <scope>NUCLEOTIDE SEQUENCE [LARGE SCALE GENOMIC DNA]</scope>
    <source>
        <strain evidence="2 4">ATCC 55737</strain>
    </source>
</reference>
<evidence type="ECO:0000313" key="4">
    <source>
        <dbReference type="Proteomes" id="UP000075221"/>
    </source>
</evidence>
<evidence type="ECO:0000313" key="5">
    <source>
        <dbReference type="Proteomes" id="UP000178666"/>
    </source>
</evidence>
<dbReference type="EMBL" id="CP015970">
    <property type="protein sequence ID" value="AOZ48433.1"/>
    <property type="molecule type" value="Genomic_DNA"/>
</dbReference>
<dbReference type="RefSeq" id="WP_062820808.1">
    <property type="nucleotide sequence ID" value="NZ_CP031057.1"/>
</dbReference>
<dbReference type="Proteomes" id="UP000178666">
    <property type="component" value="Chromosome"/>
</dbReference>
<dbReference type="Proteomes" id="UP000075221">
    <property type="component" value="Chromosome"/>
</dbReference>
<reference evidence="3 5" key="1">
    <citation type="journal article" date="2016" name="Plant Dis.">
        <title>Improved production of propionic acid using genome shuffling.</title>
        <authorList>
            <person name="Luna-Flores C.H."/>
            <person name="Palfreyman R.W."/>
            <person name="Kromer J.O."/>
            <person name="Nielsen L.K."/>
            <person name="Marcellin E."/>
        </authorList>
    </citation>
    <scope>NUCLEOTIDE SEQUENCE [LARGE SCALE GENOMIC DNA]</scope>
    <source>
        <strain evidence="3 5">F3E8</strain>
    </source>
</reference>
<evidence type="ECO:0000259" key="1">
    <source>
        <dbReference type="Pfam" id="PF14016"/>
    </source>
</evidence>
<protein>
    <recommendedName>
        <fullName evidence="1">DUF4232 domain-containing protein</fullName>
    </recommendedName>
</protein>
<keyword evidence="5" id="KW-1185">Reference proteome</keyword>
<dbReference type="InterPro" id="IPR025326">
    <property type="entry name" value="DUF4232"/>
</dbReference>
<evidence type="ECO:0000313" key="3">
    <source>
        <dbReference type="EMBL" id="AOZ48433.1"/>
    </source>
</evidence>
<name>A0AAC8YI84_9ACTN</name>